<feature type="transmembrane region" description="Helical" evidence="5">
    <location>
        <begin position="344"/>
        <end position="365"/>
    </location>
</feature>
<comment type="subcellular location">
    <subcellularLocation>
        <location evidence="1">Membrane</location>
        <topology evidence="1">Multi-pass membrane protein</topology>
    </subcellularLocation>
</comment>
<evidence type="ECO:0000256" key="1">
    <source>
        <dbReference type="ARBA" id="ARBA00004141"/>
    </source>
</evidence>
<dbReference type="EMBL" id="CABPRJ010000023">
    <property type="protein sequence ID" value="VVC25992.1"/>
    <property type="molecule type" value="Genomic_DNA"/>
</dbReference>
<evidence type="ECO:0000256" key="3">
    <source>
        <dbReference type="ARBA" id="ARBA00022989"/>
    </source>
</evidence>
<dbReference type="Pfam" id="PF00083">
    <property type="entry name" value="Sugar_tr"/>
    <property type="match status" value="1"/>
</dbReference>
<feature type="transmembrane region" description="Helical" evidence="5">
    <location>
        <begin position="156"/>
        <end position="178"/>
    </location>
</feature>
<feature type="transmembrane region" description="Helical" evidence="5">
    <location>
        <begin position="412"/>
        <end position="433"/>
    </location>
</feature>
<feature type="transmembrane region" description="Helical" evidence="5">
    <location>
        <begin position="377"/>
        <end position="400"/>
    </location>
</feature>
<keyword evidence="7" id="KW-0762">Sugar transport</keyword>
<feature type="transmembrane region" description="Helical" evidence="5">
    <location>
        <begin position="279"/>
        <end position="297"/>
    </location>
</feature>
<dbReference type="SUPFAM" id="SSF103473">
    <property type="entry name" value="MFS general substrate transporter"/>
    <property type="match status" value="1"/>
</dbReference>
<dbReference type="Proteomes" id="UP000325440">
    <property type="component" value="Unassembled WGS sequence"/>
</dbReference>
<evidence type="ECO:0000313" key="7">
    <source>
        <dbReference type="EMBL" id="VVC25992.1"/>
    </source>
</evidence>
<feature type="transmembrane region" description="Helical" evidence="5">
    <location>
        <begin position="445"/>
        <end position="463"/>
    </location>
</feature>
<dbReference type="GO" id="GO:0016020">
    <property type="term" value="C:membrane"/>
    <property type="evidence" value="ECO:0007669"/>
    <property type="project" value="UniProtKB-SubCell"/>
</dbReference>
<dbReference type="OrthoDB" id="6133115at2759"/>
<dbReference type="PROSITE" id="PS50850">
    <property type="entry name" value="MFS"/>
    <property type="match status" value="1"/>
</dbReference>
<dbReference type="PANTHER" id="PTHR48021">
    <property type="match status" value="1"/>
</dbReference>
<evidence type="ECO:0000256" key="2">
    <source>
        <dbReference type="ARBA" id="ARBA00022692"/>
    </source>
</evidence>
<evidence type="ECO:0000259" key="6">
    <source>
        <dbReference type="PROSITE" id="PS50850"/>
    </source>
</evidence>
<dbReference type="GO" id="GO:0022857">
    <property type="term" value="F:transmembrane transporter activity"/>
    <property type="evidence" value="ECO:0007669"/>
    <property type="project" value="InterPro"/>
</dbReference>
<evidence type="ECO:0000256" key="5">
    <source>
        <dbReference type="SAM" id="Phobius"/>
    </source>
</evidence>
<dbReference type="InterPro" id="IPR036259">
    <property type="entry name" value="MFS_trans_sf"/>
</dbReference>
<protein>
    <submittedName>
        <fullName evidence="7">Sugar transporter, conserved site,Major facilitator superfamily domain,Major facilitator, sugar</fullName>
    </submittedName>
</protein>
<dbReference type="InterPro" id="IPR020846">
    <property type="entry name" value="MFS_dom"/>
</dbReference>
<organism evidence="7 8">
    <name type="scientific">Cinara cedri</name>
    <dbReference type="NCBI Taxonomy" id="506608"/>
    <lineage>
        <taxon>Eukaryota</taxon>
        <taxon>Metazoa</taxon>
        <taxon>Ecdysozoa</taxon>
        <taxon>Arthropoda</taxon>
        <taxon>Hexapoda</taxon>
        <taxon>Insecta</taxon>
        <taxon>Pterygota</taxon>
        <taxon>Neoptera</taxon>
        <taxon>Paraneoptera</taxon>
        <taxon>Hemiptera</taxon>
        <taxon>Sternorrhyncha</taxon>
        <taxon>Aphidomorpha</taxon>
        <taxon>Aphidoidea</taxon>
        <taxon>Aphididae</taxon>
        <taxon>Lachninae</taxon>
        <taxon>Cinara</taxon>
    </lineage>
</organism>
<dbReference type="PROSITE" id="PS00217">
    <property type="entry name" value="SUGAR_TRANSPORT_2"/>
    <property type="match status" value="1"/>
</dbReference>
<keyword evidence="2 5" id="KW-0812">Transmembrane</keyword>
<gene>
    <name evidence="7" type="ORF">CINCED_3A009377</name>
</gene>
<keyword evidence="4 5" id="KW-0472">Membrane</keyword>
<dbReference type="InterPro" id="IPR050549">
    <property type="entry name" value="MFS_Trehalose_Transporter"/>
</dbReference>
<reference evidence="7 8" key="1">
    <citation type="submission" date="2019-08" db="EMBL/GenBank/DDBJ databases">
        <authorList>
            <person name="Alioto T."/>
            <person name="Alioto T."/>
            <person name="Gomez Garrido J."/>
        </authorList>
    </citation>
    <scope>NUCLEOTIDE SEQUENCE [LARGE SCALE GENOMIC DNA]</scope>
</reference>
<feature type="transmembrane region" description="Helical" evidence="5">
    <location>
        <begin position="317"/>
        <end position="337"/>
    </location>
</feature>
<dbReference type="PANTHER" id="PTHR48021:SF39">
    <property type="entry name" value="MAJOR FACILITATOR SUPERFAMILY (MFS) PROFILE DOMAIN-CONTAINING PROTEIN"/>
    <property type="match status" value="1"/>
</dbReference>
<evidence type="ECO:0000313" key="8">
    <source>
        <dbReference type="Proteomes" id="UP000325440"/>
    </source>
</evidence>
<feature type="transmembrane region" description="Helical" evidence="5">
    <location>
        <begin position="68"/>
        <end position="89"/>
    </location>
</feature>
<dbReference type="Gene3D" id="1.20.1250.20">
    <property type="entry name" value="MFS general substrate transporter like domains"/>
    <property type="match status" value="1"/>
</dbReference>
<keyword evidence="8" id="KW-1185">Reference proteome</keyword>
<dbReference type="InterPro" id="IPR005829">
    <property type="entry name" value="Sugar_transporter_CS"/>
</dbReference>
<evidence type="ECO:0000256" key="4">
    <source>
        <dbReference type="ARBA" id="ARBA00023136"/>
    </source>
</evidence>
<feature type="transmembrane region" description="Helical" evidence="5">
    <location>
        <begin position="21"/>
        <end position="41"/>
    </location>
</feature>
<dbReference type="InterPro" id="IPR005828">
    <property type="entry name" value="MFS_sugar_transport-like"/>
</dbReference>
<keyword evidence="3 5" id="KW-1133">Transmembrane helix</keyword>
<dbReference type="AlphaFoldDB" id="A0A5E4M479"/>
<sequence length="481" mass="53785">MSNIKTEMDVDNPNKRYGLKATLAQILATLAQSFLLIGLGMELTMPTVVIQEVYQNSKSQFSLTPTEVSWYGSVLYVFHPIGSFISGFLQERFGRKRCMIFANVPSIFGWILLYYSHTTISLYTSTVLMGMSIGFSEAPILSYVGEITEPKLRGSMTSLASMTSMLGSLIVFTLRYYFSNWRTVALLSTLCPLTCICLILLIPESPIWLVGKGKIEKAEKALCWLRGWVDSETIKSEYCELIRYNELSGTRGNDGKVNTGDTGLFVKLREFKDPAVYRPLRLVMVLFLISNMISLAPCKPFINNIMTEIGILDDQNLILVCSGVLQFIGCLSVMLLIRYSGKRIMSLSSFSISTVLVLLFGVYIVALKSNYIVSTPWIPITIYCGISYFSTSAVGLPWMLISEIFPNKSRGLASGTCAGLGYLLMFVLTKSYLPVKSFLSLEYSIFIFGIIGVFGIVIVYFCLPETENKTLLEIENFFLKN</sequence>
<keyword evidence="7" id="KW-0813">Transport</keyword>
<feature type="domain" description="Major facilitator superfamily (MFS) profile" evidence="6">
    <location>
        <begin position="26"/>
        <end position="467"/>
    </location>
</feature>
<feature type="transmembrane region" description="Helical" evidence="5">
    <location>
        <begin position="184"/>
        <end position="202"/>
    </location>
</feature>
<accession>A0A5E4M479</accession>
<feature type="transmembrane region" description="Helical" evidence="5">
    <location>
        <begin position="122"/>
        <end position="144"/>
    </location>
</feature>
<name>A0A5E4M479_9HEMI</name>
<proteinExistence type="predicted"/>